<dbReference type="PANTHER" id="PTHR42932">
    <property type="entry name" value="GENERAL STRESS PROTEIN 20U"/>
    <property type="match status" value="1"/>
</dbReference>
<dbReference type="Gene3D" id="1.20.1260.10">
    <property type="match status" value="1"/>
</dbReference>
<dbReference type="InterPro" id="IPR002177">
    <property type="entry name" value="DPS_DNA-bd"/>
</dbReference>
<dbReference type="GO" id="GO:0008199">
    <property type="term" value="F:ferric iron binding"/>
    <property type="evidence" value="ECO:0007669"/>
    <property type="project" value="InterPro"/>
</dbReference>
<comment type="caution">
    <text evidence="4">The sequence shown here is derived from an EMBL/GenBank/DDBJ whole genome shotgun (WGS) entry which is preliminary data.</text>
</comment>
<proteinExistence type="inferred from homology"/>
<evidence type="ECO:0000256" key="1">
    <source>
        <dbReference type="ARBA" id="ARBA00009497"/>
    </source>
</evidence>
<keyword evidence="5" id="KW-1185">Reference proteome</keyword>
<gene>
    <name evidence="4" type="ORF">CEP50_10510</name>
</gene>
<evidence type="ECO:0000259" key="3">
    <source>
        <dbReference type="Pfam" id="PF00210"/>
    </source>
</evidence>
<dbReference type="GO" id="GO:0016722">
    <property type="term" value="F:oxidoreductase activity, acting on metal ions"/>
    <property type="evidence" value="ECO:0007669"/>
    <property type="project" value="InterPro"/>
</dbReference>
<dbReference type="InterPro" id="IPR023188">
    <property type="entry name" value="DPS_DNA-bd_CS"/>
</dbReference>
<evidence type="ECO:0000313" key="4">
    <source>
        <dbReference type="EMBL" id="PRW63374.1"/>
    </source>
</evidence>
<accession>A0A2T0GW96</accession>
<dbReference type="InterPro" id="IPR012347">
    <property type="entry name" value="Ferritin-like"/>
</dbReference>
<dbReference type="RefSeq" id="WP_106113760.1">
    <property type="nucleotide sequence ID" value="NZ_PVSR01000015.1"/>
</dbReference>
<dbReference type="PROSITE" id="PS00818">
    <property type="entry name" value="DPS_1"/>
    <property type="match status" value="1"/>
</dbReference>
<evidence type="ECO:0000313" key="5">
    <source>
        <dbReference type="Proteomes" id="UP000239352"/>
    </source>
</evidence>
<dbReference type="PANTHER" id="PTHR42932:SF2">
    <property type="entry name" value="DNA PROTECTION DURING STARVATION PROTEIN 1"/>
    <property type="match status" value="1"/>
</dbReference>
<evidence type="ECO:0000256" key="2">
    <source>
        <dbReference type="RuleBase" id="RU003875"/>
    </source>
</evidence>
<reference evidence="4 5" key="1">
    <citation type="submission" date="2018-03" db="EMBL/GenBank/DDBJ databases">
        <title>Actinopolyspora mortivallis from Sahara, screening for active biomolecules.</title>
        <authorList>
            <person name="Selama O."/>
            <person name="Wellington E.M.H."/>
            <person name="Hacene H."/>
        </authorList>
    </citation>
    <scope>NUCLEOTIDE SEQUENCE [LARGE SCALE GENOMIC DNA]</scope>
    <source>
        <strain evidence="4 5">M5A</strain>
    </source>
</reference>
<dbReference type="Proteomes" id="UP000239352">
    <property type="component" value="Unassembled WGS sequence"/>
</dbReference>
<dbReference type="CDD" id="cd01043">
    <property type="entry name" value="DPS"/>
    <property type="match status" value="1"/>
</dbReference>
<dbReference type="STRING" id="1050202.GCA_000384035_03379"/>
<dbReference type="SUPFAM" id="SSF47240">
    <property type="entry name" value="Ferritin-like"/>
    <property type="match status" value="1"/>
</dbReference>
<dbReference type="InterPro" id="IPR009078">
    <property type="entry name" value="Ferritin-like_SF"/>
</dbReference>
<comment type="similarity">
    <text evidence="1 2">Belongs to the Dps family.</text>
</comment>
<protein>
    <submittedName>
        <fullName evidence="4">DNA starvation/stationary phase protection protein</fullName>
    </submittedName>
</protein>
<feature type="domain" description="Ferritin/DPS" evidence="3">
    <location>
        <begin position="21"/>
        <end position="158"/>
    </location>
</feature>
<dbReference type="InterPro" id="IPR008331">
    <property type="entry name" value="Ferritin_DPS_dom"/>
</dbReference>
<dbReference type="AlphaFoldDB" id="A0A2T0GW96"/>
<sequence length="161" mass="17638">MAEKSPITSPLGDAERDITAKSLQSTLVDLVDLHLVAKQAHWNVVGGDFRSVHLQLDELVNSARQFADSVAERAAALGVPPDARASTVAESSGVPDFDSGWRQDTEVIRAIVETLSRLIRRLRARIDETDKTDLVTQDLLISIAAKLEEAHWMWQAKLAGS</sequence>
<dbReference type="EMBL" id="PVSR01000015">
    <property type="protein sequence ID" value="PRW63374.1"/>
    <property type="molecule type" value="Genomic_DNA"/>
</dbReference>
<organism evidence="4 5">
    <name type="scientific">Actinopolyspora mortivallis</name>
    <dbReference type="NCBI Taxonomy" id="33906"/>
    <lineage>
        <taxon>Bacteria</taxon>
        <taxon>Bacillati</taxon>
        <taxon>Actinomycetota</taxon>
        <taxon>Actinomycetes</taxon>
        <taxon>Actinopolysporales</taxon>
        <taxon>Actinopolysporaceae</taxon>
        <taxon>Actinopolyspora</taxon>
    </lineage>
</organism>
<name>A0A2T0GW96_ACTMO</name>
<dbReference type="InParanoid" id="A0A2T0GW96"/>
<dbReference type="PRINTS" id="PR01346">
    <property type="entry name" value="HELNAPAPROT"/>
</dbReference>
<dbReference type="Pfam" id="PF00210">
    <property type="entry name" value="Ferritin"/>
    <property type="match status" value="1"/>
</dbReference>
<dbReference type="PIRSF" id="PIRSF005900">
    <property type="entry name" value="Dps"/>
    <property type="match status" value="1"/>
</dbReference>